<reference evidence="4 5" key="1">
    <citation type="submission" date="2018-06" db="EMBL/GenBank/DDBJ databases">
        <authorList>
            <consortium name="Pathogen Informatics"/>
            <person name="Doyle S."/>
        </authorList>
    </citation>
    <scope>NUCLEOTIDE SEQUENCE [LARGE SCALE GENOMIC DNA]</scope>
    <source>
        <strain evidence="4 5">NCTC13093</strain>
    </source>
</reference>
<dbReference type="InterPro" id="IPR059019">
    <property type="entry name" value="WHD_CapW"/>
</dbReference>
<sequence length="337" mass="38677">MTDVGLTLDFSDKEYTMLSDNDDNYSSANKWNQARRLEFIDFRLGCDGKVNRKDLVEFFNISIPQASLDLSKYNELVADSSPPRKNLVYDRHLKFYIKTPDYRPLFPKICSPENYLNDLLSLASGDLVKSRNFFGFVPNVGMAAFNPPRRNISAEVLYNLLEAIRTQKALHISYYSLTSSKHSDQLIAPHGLAFDGMRWHVRAYCYDRHDFRDYVLSRIIKCSEPSIQAPNDRYTLTSGGETVEVGTSGRDDKAWNELVDLVLKANPELPELTRKAIEFDYGMGDKGYIIYPCRRALLFYALQYLRLTEADKALPAIYRQIVLDNEAEVIRRMNGGN</sequence>
<gene>
    <name evidence="4" type="ORF">NCTC13093_02018</name>
</gene>
<evidence type="ECO:0000313" key="4">
    <source>
        <dbReference type="EMBL" id="SPT70601.1"/>
    </source>
</evidence>
<feature type="domain" description="DNA-binding transcriptional repressor CapW C-terminal dimerisation" evidence="2">
    <location>
        <begin position="259"/>
        <end position="329"/>
    </location>
</feature>
<dbReference type="Pfam" id="PF26109">
    <property type="entry name" value="WHD_BrxR"/>
    <property type="match status" value="1"/>
</dbReference>
<dbReference type="OrthoDB" id="6400324at2"/>
<dbReference type="PANTHER" id="PTHR34580">
    <property type="match status" value="1"/>
</dbReference>
<dbReference type="Proteomes" id="UP000250086">
    <property type="component" value="Unassembled WGS sequence"/>
</dbReference>
<feature type="domain" description="DNA-binding transcriptional repressor CapW winged helix-turn-helix" evidence="3">
    <location>
        <begin position="32"/>
        <end position="108"/>
    </location>
</feature>
<dbReference type="InterPro" id="IPR016634">
    <property type="entry name" value="CapW-like"/>
</dbReference>
<dbReference type="EMBL" id="UAPV01000001">
    <property type="protein sequence ID" value="SPT70601.1"/>
    <property type="molecule type" value="Genomic_DNA"/>
</dbReference>
<dbReference type="Pfam" id="PF26107">
    <property type="entry name" value="BrxR_CTD"/>
    <property type="match status" value="1"/>
</dbReference>
<organism evidence="4 5">
    <name type="scientific">Anaerobiospirillum thomasii</name>
    <dbReference type="NCBI Taxonomy" id="179995"/>
    <lineage>
        <taxon>Bacteria</taxon>
        <taxon>Pseudomonadati</taxon>
        <taxon>Pseudomonadota</taxon>
        <taxon>Gammaproteobacteria</taxon>
        <taxon>Aeromonadales</taxon>
        <taxon>Succinivibrionaceae</taxon>
        <taxon>Anaerobiospirillum</taxon>
    </lineage>
</organism>
<protein>
    <submittedName>
        <fullName evidence="4">Uncharacterized protein</fullName>
    </submittedName>
</protein>
<evidence type="ECO:0000259" key="3">
    <source>
        <dbReference type="Pfam" id="PF26109"/>
    </source>
</evidence>
<name>A0A2X0WYI7_9GAMM</name>
<keyword evidence="5" id="KW-1185">Reference proteome</keyword>
<dbReference type="AlphaFoldDB" id="A0A2X0WYI7"/>
<dbReference type="InterPro" id="IPR059020">
    <property type="entry name" value="CapW_CTD"/>
</dbReference>
<feature type="domain" description="WYL" evidence="1">
    <location>
        <begin position="155"/>
        <end position="219"/>
    </location>
</feature>
<dbReference type="Pfam" id="PF13280">
    <property type="entry name" value="WYL"/>
    <property type="match status" value="1"/>
</dbReference>
<accession>A0A2X0WYI7</accession>
<evidence type="ECO:0000259" key="2">
    <source>
        <dbReference type="Pfam" id="PF26107"/>
    </source>
</evidence>
<dbReference type="PIRSF" id="PIRSF015558">
    <property type="entry name" value="Txn_reg_DeoR_prd"/>
    <property type="match status" value="1"/>
</dbReference>
<dbReference type="PROSITE" id="PS52050">
    <property type="entry name" value="WYL"/>
    <property type="match status" value="1"/>
</dbReference>
<dbReference type="PANTHER" id="PTHR34580:SF3">
    <property type="entry name" value="PROTEIN PAFB"/>
    <property type="match status" value="1"/>
</dbReference>
<proteinExistence type="predicted"/>
<dbReference type="InterPro" id="IPR026881">
    <property type="entry name" value="WYL_dom"/>
</dbReference>
<evidence type="ECO:0000313" key="5">
    <source>
        <dbReference type="Proteomes" id="UP000250086"/>
    </source>
</evidence>
<evidence type="ECO:0000259" key="1">
    <source>
        <dbReference type="Pfam" id="PF13280"/>
    </source>
</evidence>
<dbReference type="InterPro" id="IPR051534">
    <property type="entry name" value="CBASS_pafABC_assoc_protein"/>
</dbReference>